<dbReference type="RefSeq" id="WP_096995665.1">
    <property type="nucleotide sequence ID" value="NZ_JBHSII010000007.1"/>
</dbReference>
<keyword evidence="5" id="KW-0436">Ligase</keyword>
<protein>
    <submittedName>
        <fullName evidence="5">Alanine--tRNA ligase</fullName>
        <ecNumber evidence="5">6.1.1.7</ecNumber>
    </submittedName>
</protein>
<dbReference type="SUPFAM" id="SSF55186">
    <property type="entry name" value="ThrRS/AlaRS common domain"/>
    <property type="match status" value="1"/>
</dbReference>
<dbReference type="InterPro" id="IPR018163">
    <property type="entry name" value="Thr/Ala-tRNA-synth_IIc_edit"/>
</dbReference>
<evidence type="ECO:0000313" key="5">
    <source>
        <dbReference type="EMBL" id="SNX50777.1"/>
    </source>
</evidence>
<proteinExistence type="predicted"/>
<reference evidence="6" key="1">
    <citation type="submission" date="2016-06" db="EMBL/GenBank/DDBJ databases">
        <authorList>
            <person name="Rodrigo-Torres L."/>
            <person name="Arahal R.D."/>
            <person name="Lucena T."/>
        </authorList>
    </citation>
    <scope>NUCLEOTIDE SEQUENCE [LARGE SCALE GENOMIC DNA]</scope>
    <source>
        <strain evidence="6">CECT8203</strain>
    </source>
</reference>
<dbReference type="GO" id="GO:0006419">
    <property type="term" value="P:alanyl-tRNA aminoacylation"/>
    <property type="evidence" value="ECO:0007669"/>
    <property type="project" value="InterPro"/>
</dbReference>
<keyword evidence="2" id="KW-0479">Metal-binding</keyword>
<dbReference type="EC" id="6.1.1.7" evidence="5"/>
<dbReference type="Gene3D" id="2.40.30.130">
    <property type="match status" value="1"/>
</dbReference>
<dbReference type="EMBL" id="OANU01000142">
    <property type="protein sequence ID" value="SNX50777.1"/>
    <property type="molecule type" value="Genomic_DNA"/>
</dbReference>
<dbReference type="InterPro" id="IPR012947">
    <property type="entry name" value="tRNA_SAD"/>
</dbReference>
<evidence type="ECO:0000256" key="3">
    <source>
        <dbReference type="ARBA" id="ARBA00022833"/>
    </source>
</evidence>
<dbReference type="Pfam" id="PF01411">
    <property type="entry name" value="tRNA-synt_2c"/>
    <property type="match status" value="1"/>
</dbReference>
<dbReference type="SMART" id="SM00863">
    <property type="entry name" value="tRNA_SAD"/>
    <property type="match status" value="1"/>
</dbReference>
<comment type="cofactor">
    <cofactor evidence="1">
        <name>Zn(2+)</name>
        <dbReference type="ChEBI" id="CHEBI:29105"/>
    </cofactor>
</comment>
<evidence type="ECO:0000256" key="1">
    <source>
        <dbReference type="ARBA" id="ARBA00001947"/>
    </source>
</evidence>
<dbReference type="Gene3D" id="3.30.980.10">
    <property type="entry name" value="Threonyl-trna Synthetase, Chain A, domain 2"/>
    <property type="match status" value="1"/>
</dbReference>
<dbReference type="Pfam" id="PF07973">
    <property type="entry name" value="tRNA_SAD"/>
    <property type="match status" value="1"/>
</dbReference>
<sequence length="213" mass="24255">MTEKVFWINPYQTELRSEVTHIEGNNVELNNTIFYAEAGGQESDRGTINDVSVLQATSSGTRITYTLASPPDFKVGDTVVTCIDWERRYSLMKLHFAAEVVLEKLYQHCSGIVRIGAHIAQDKSRIDVEWPENLTTLLKEVETEAQLLIDSDARIISDFSDKENERRYWEVEGFTQVPCCGTHLNRTSEVGQIRLKRKNLGKGKERVEITLCT</sequence>
<dbReference type="SUPFAM" id="SSF50447">
    <property type="entry name" value="Translation proteins"/>
    <property type="match status" value="1"/>
</dbReference>
<dbReference type="GO" id="GO:0005524">
    <property type="term" value="F:ATP binding"/>
    <property type="evidence" value="ECO:0007669"/>
    <property type="project" value="InterPro"/>
</dbReference>
<dbReference type="InterPro" id="IPR009000">
    <property type="entry name" value="Transl_B-barrel_sf"/>
</dbReference>
<evidence type="ECO:0000313" key="6">
    <source>
        <dbReference type="Proteomes" id="UP000219336"/>
    </source>
</evidence>
<dbReference type="GO" id="GO:0004813">
    <property type="term" value="F:alanine-tRNA ligase activity"/>
    <property type="evidence" value="ECO:0007669"/>
    <property type="project" value="UniProtKB-EC"/>
</dbReference>
<dbReference type="OrthoDB" id="9812949at2"/>
<organism evidence="5 6">
    <name type="scientific">Vibrio thalassae</name>
    <dbReference type="NCBI Taxonomy" id="1243014"/>
    <lineage>
        <taxon>Bacteria</taxon>
        <taxon>Pseudomonadati</taxon>
        <taxon>Pseudomonadota</taxon>
        <taxon>Gammaproteobacteria</taxon>
        <taxon>Vibrionales</taxon>
        <taxon>Vibrionaceae</taxon>
        <taxon>Vibrio</taxon>
    </lineage>
</organism>
<dbReference type="AlphaFoldDB" id="A0A240EQ07"/>
<dbReference type="InterPro" id="IPR051335">
    <property type="entry name" value="Alanyl-tRNA_Editing_Enzymes"/>
</dbReference>
<dbReference type="GO" id="GO:0046872">
    <property type="term" value="F:metal ion binding"/>
    <property type="evidence" value="ECO:0007669"/>
    <property type="project" value="UniProtKB-KW"/>
</dbReference>
<dbReference type="PANTHER" id="PTHR43462">
    <property type="entry name" value="ALANYL-TRNA EDITING PROTEIN"/>
    <property type="match status" value="1"/>
</dbReference>
<feature type="domain" description="Threonyl/alanyl tRNA synthetase SAD" evidence="4">
    <location>
        <begin position="166"/>
        <end position="208"/>
    </location>
</feature>
<keyword evidence="6" id="KW-1185">Reference proteome</keyword>
<keyword evidence="3" id="KW-0862">Zinc</keyword>
<evidence type="ECO:0000259" key="4">
    <source>
        <dbReference type="SMART" id="SM00863"/>
    </source>
</evidence>
<gene>
    <name evidence="5" type="primary">alaS_3</name>
    <name evidence="5" type="ORF">VTH8203_04451</name>
</gene>
<name>A0A240EQ07_9VIBR</name>
<dbReference type="InterPro" id="IPR018164">
    <property type="entry name" value="Ala-tRNA-synth_IIc_N"/>
</dbReference>
<dbReference type="Proteomes" id="UP000219336">
    <property type="component" value="Unassembled WGS sequence"/>
</dbReference>
<accession>A0A240EQ07</accession>
<evidence type="ECO:0000256" key="2">
    <source>
        <dbReference type="ARBA" id="ARBA00022723"/>
    </source>
</evidence>
<dbReference type="GO" id="GO:0002161">
    <property type="term" value="F:aminoacyl-tRNA deacylase activity"/>
    <property type="evidence" value="ECO:0007669"/>
    <property type="project" value="UniProtKB-ARBA"/>
</dbReference>
<dbReference type="PANTHER" id="PTHR43462:SF1">
    <property type="entry name" value="ALANYL-TRNA EDITING PROTEIN AARSD1"/>
    <property type="match status" value="1"/>
</dbReference>